<feature type="domain" description="Tudor" evidence="2">
    <location>
        <begin position="764"/>
        <end position="823"/>
    </location>
</feature>
<feature type="compositionally biased region" description="Polar residues" evidence="1">
    <location>
        <begin position="2194"/>
        <end position="2204"/>
    </location>
</feature>
<dbReference type="Gene3D" id="2.30.30.140">
    <property type="match status" value="6"/>
</dbReference>
<dbReference type="InterPro" id="IPR002999">
    <property type="entry name" value="Tudor"/>
</dbReference>
<reference evidence="3" key="2">
    <citation type="submission" date="2025-09" db="UniProtKB">
        <authorList>
            <consortium name="Ensembl"/>
        </authorList>
    </citation>
    <scope>IDENTIFICATION</scope>
</reference>
<feature type="domain" description="Tudor" evidence="2">
    <location>
        <begin position="1306"/>
        <end position="1365"/>
    </location>
</feature>
<dbReference type="InterPro" id="IPR035437">
    <property type="entry name" value="SNase_OB-fold_sf"/>
</dbReference>
<dbReference type="Gene3D" id="2.40.50.90">
    <property type="match status" value="6"/>
</dbReference>
<feature type="compositionally biased region" description="Basic and acidic residues" evidence="1">
    <location>
        <begin position="2010"/>
        <end position="2022"/>
    </location>
</feature>
<organism evidence="3 4">
    <name type="scientific">Fundulus heteroclitus</name>
    <name type="common">Killifish</name>
    <name type="synonym">Mummichog</name>
    <dbReference type="NCBI Taxonomy" id="8078"/>
    <lineage>
        <taxon>Eukaryota</taxon>
        <taxon>Metazoa</taxon>
        <taxon>Chordata</taxon>
        <taxon>Craniata</taxon>
        <taxon>Vertebrata</taxon>
        <taxon>Euteleostomi</taxon>
        <taxon>Actinopterygii</taxon>
        <taxon>Neopterygii</taxon>
        <taxon>Teleostei</taxon>
        <taxon>Neoteleostei</taxon>
        <taxon>Acanthomorphata</taxon>
        <taxon>Ovalentaria</taxon>
        <taxon>Atherinomorphae</taxon>
        <taxon>Cyprinodontiformes</taxon>
        <taxon>Fundulidae</taxon>
        <taxon>Fundulus</taxon>
    </lineage>
</organism>
<dbReference type="FunFam" id="2.30.30.140:FF:000018">
    <property type="entry name" value="Serine/threonine-protein kinase 31"/>
    <property type="match status" value="3"/>
</dbReference>
<dbReference type="GO" id="GO:0043186">
    <property type="term" value="C:P granule"/>
    <property type="evidence" value="ECO:0007669"/>
    <property type="project" value="Ensembl"/>
</dbReference>
<reference evidence="3" key="1">
    <citation type="submission" date="2025-08" db="UniProtKB">
        <authorList>
            <consortium name="Ensembl"/>
        </authorList>
    </citation>
    <scope>IDENTIFICATION</scope>
</reference>
<accession>A0A3Q2R2R8</accession>
<proteinExistence type="predicted"/>
<protein>
    <submittedName>
        <fullName evidence="3">Tudor domain containing 6</fullName>
    </submittedName>
</protein>
<evidence type="ECO:0000313" key="4">
    <source>
        <dbReference type="Proteomes" id="UP000265000"/>
    </source>
</evidence>
<feature type="compositionally biased region" description="Polar residues" evidence="1">
    <location>
        <begin position="1910"/>
        <end position="1922"/>
    </location>
</feature>
<dbReference type="GeneTree" id="ENSGT00940000159049"/>
<feature type="compositionally biased region" description="Acidic residues" evidence="1">
    <location>
        <begin position="2071"/>
        <end position="2081"/>
    </location>
</feature>
<evidence type="ECO:0000313" key="3">
    <source>
        <dbReference type="Ensembl" id="ENSFHEP00000034927.1"/>
    </source>
</evidence>
<dbReference type="InterPro" id="IPR050621">
    <property type="entry name" value="Tudor_domain_containing"/>
</dbReference>
<feature type="compositionally biased region" description="Acidic residues" evidence="1">
    <location>
        <begin position="1738"/>
        <end position="1756"/>
    </location>
</feature>
<dbReference type="PROSITE" id="PS50304">
    <property type="entry name" value="TUDOR"/>
    <property type="match status" value="7"/>
</dbReference>
<dbReference type="PANTHER" id="PTHR22948:SF15">
    <property type="entry name" value="TUDOR DOMAIN-CONTAINING PROTEIN 6"/>
    <property type="match status" value="1"/>
</dbReference>
<dbReference type="SUPFAM" id="SSF63748">
    <property type="entry name" value="Tudor/PWWP/MBT"/>
    <property type="match status" value="7"/>
</dbReference>
<feature type="compositionally biased region" description="Acidic residues" evidence="1">
    <location>
        <begin position="1816"/>
        <end position="1839"/>
    </location>
</feature>
<feature type="domain" description="Tudor" evidence="2">
    <location>
        <begin position="62"/>
        <end position="118"/>
    </location>
</feature>
<keyword evidence="4" id="KW-1185">Reference proteome</keyword>
<dbReference type="GO" id="GO:0034587">
    <property type="term" value="P:piRNA processing"/>
    <property type="evidence" value="ECO:0007669"/>
    <property type="project" value="TreeGrafter"/>
</dbReference>
<feature type="region of interest" description="Disordered" evidence="1">
    <location>
        <begin position="442"/>
        <end position="468"/>
    </location>
</feature>
<dbReference type="GO" id="GO:1903863">
    <property type="term" value="P:P granule assembly"/>
    <property type="evidence" value="ECO:0007669"/>
    <property type="project" value="Ensembl"/>
</dbReference>
<name>A0A3Q2R2R8_FUNHE</name>
<evidence type="ECO:0000256" key="1">
    <source>
        <dbReference type="SAM" id="MobiDB-lite"/>
    </source>
</evidence>
<evidence type="ECO:0000259" key="2">
    <source>
        <dbReference type="PROSITE" id="PS50304"/>
    </source>
</evidence>
<feature type="region of interest" description="Disordered" evidence="1">
    <location>
        <begin position="1690"/>
        <end position="1860"/>
    </location>
</feature>
<dbReference type="GO" id="GO:0032019">
    <property type="term" value="C:mitochondrial cloud"/>
    <property type="evidence" value="ECO:0007669"/>
    <property type="project" value="Ensembl"/>
</dbReference>
<feature type="domain" description="Tudor" evidence="2">
    <location>
        <begin position="288"/>
        <end position="347"/>
    </location>
</feature>
<feature type="domain" description="Tudor" evidence="2">
    <location>
        <begin position="1524"/>
        <end position="1582"/>
    </location>
</feature>
<dbReference type="Pfam" id="PF00567">
    <property type="entry name" value="TUDOR"/>
    <property type="match status" value="7"/>
</dbReference>
<dbReference type="PANTHER" id="PTHR22948">
    <property type="entry name" value="TUDOR DOMAIN CONTAINING PROTEIN"/>
    <property type="match status" value="1"/>
</dbReference>
<dbReference type="STRING" id="8078.ENSFHEP00000034927"/>
<feature type="region of interest" description="Disordered" evidence="1">
    <location>
        <begin position="2181"/>
        <end position="2224"/>
    </location>
</feature>
<feature type="region of interest" description="Disordered" evidence="1">
    <location>
        <begin position="1118"/>
        <end position="1251"/>
    </location>
</feature>
<feature type="region of interest" description="Disordered" evidence="1">
    <location>
        <begin position="1904"/>
        <end position="2122"/>
    </location>
</feature>
<dbReference type="Ensembl" id="ENSFHET00000030584.1">
    <property type="protein sequence ID" value="ENSFHEP00000034927.1"/>
    <property type="gene ID" value="ENSFHEG00000022915.1"/>
</dbReference>
<feature type="region of interest" description="Disordered" evidence="1">
    <location>
        <begin position="659"/>
        <end position="678"/>
    </location>
</feature>
<dbReference type="GO" id="GO:1905879">
    <property type="term" value="P:regulation of oogenesis"/>
    <property type="evidence" value="ECO:0007669"/>
    <property type="project" value="Ensembl"/>
</dbReference>
<feature type="compositionally biased region" description="Basic and acidic residues" evidence="1">
    <location>
        <begin position="1944"/>
        <end position="1955"/>
    </location>
</feature>
<dbReference type="GO" id="GO:0033391">
    <property type="term" value="C:chromatoid body"/>
    <property type="evidence" value="ECO:0007669"/>
    <property type="project" value="Ensembl"/>
</dbReference>
<feature type="domain" description="Tudor" evidence="2">
    <location>
        <begin position="525"/>
        <end position="582"/>
    </location>
</feature>
<feature type="compositionally biased region" description="Acidic residues" evidence="1">
    <location>
        <begin position="2181"/>
        <end position="2191"/>
    </location>
</feature>
<dbReference type="GO" id="GO:0007283">
    <property type="term" value="P:spermatogenesis"/>
    <property type="evidence" value="ECO:0007669"/>
    <property type="project" value="Ensembl"/>
</dbReference>
<dbReference type="Proteomes" id="UP000265000">
    <property type="component" value="Unplaced"/>
</dbReference>
<dbReference type="SMART" id="SM00333">
    <property type="entry name" value="TUDOR"/>
    <property type="match status" value="7"/>
</dbReference>
<feature type="domain" description="Tudor" evidence="2">
    <location>
        <begin position="978"/>
        <end position="1034"/>
    </location>
</feature>
<sequence>MSAITGLPTRGSDVTVLVDRVHLHPLSVLVEFWGKFSLQRTTEYQILADEIQSHGALFKDLEGNPGDQCLVQIDATWYRARIVSKNGSKYDVFLIDRGKMCTATTSKLAWGKKEHFQLPREVEFCILANVLPLASDNRWSPMALEFLKSFSGKLVHAHVQDVLVPERMFLLNIPCISKQMYELGFAKKLSPVAFHNFLVMSLKSLNGAEVSTGVQQLHAGSGEPLRKQELFIYPELSGGTVETVIVTEVTNPQQIFCQLKVFSHELKKLTERVTQSCEGKGSSCVISSDMIGYPCAARGTGGKWYRSVIQQVFQTNKVVEVLHVDFGTKQFVQMENVRPLAAEFLRMPVVTYTCSLHGLLDKRTGWTTSEIDFLRSVLLHKSVIAKFEYQSITEEVYYVTLYGDDNINLNTLFGSKEISFVRYEKPPGHCALPSLAYSHQQPVQPERKLLPSQQTVEEKEQTTLSDKPPAEELALNSSHLAVVQHVSNPSEFWIQTENYRKDLEELLDRIYQLYRDSGKTHAVKYPAPGLYCAAQAQDGEFYRATVTEVGETQVTVFFVDYGNTEVVEKSKIRTLPPEFKKTPQLGLKCSLAGVRPKDGKWSQHASEYFTEAVADKQLKVHVKEKYRDCYVVQLTDPGVQGEQDVATQMCNNRLAERTENPRPALVRGAGKPSSIPPAQLADAGLPEVRKQSGLSFKSMIGLHNAETRVATFKEQMFPIGSVLDVNVSYIESPNDFWCQLVQKAGPLRSLMYDMQAYYAGSEFEPNVDAACVARHPDNGMWYRTLVIRKLESAQVIVLFVDYGQTMTVSLFDLRKICPAFLTLHGQAFRCSLLNHINPTSPINEWNHKATEMFQNFVKSADSNFVILKCTIYAVTYSEQMVLRNIVDLETPFESICTSMADLVTSVPSKMPSGASLRLDTYYYSTHNIKVGTEEQVTVSWVSNVSEFYCHLDRNADVMKDLTVKVNALCQQLEKAKVPTVFGALCFARYTDGQWYRAQIKATKPELLVHFVDYGDTVQVDASDLLPVPKEASDIMSVPVQAVLCALSDVPPDVPVKANEWFEKTATECQFRALIVAKEADGKLLVELYHGHTQVNAKIKKTFQIEMQEEQVIYQSWKPSEAPASHAPKRTLPNRATDSKLYEQVPRKNFPITKPSSQIKTGGNFADENLRPAKTPPGQQSRLPPRELYRPPHQRQPNRTATKDGASEANAGLEPTTVSPPPEAEQFIPESPGTKSQQGNAAEKLPKLSDLPSRCIAPGSAADVYVSHCDGPLSFCVQRVDEEDAMFSLAEKLNDPSSTPEASINGDVQPGDLVKAEFADDLSWYRAVVKETGEDATALVEFIDFGNTATVAASKLERLPQSLLLLPVYSTRCRLRGAALLGEEKALDPHAASAFKEDAGSGGDKVLKCRFIERVGSVWEVGLEENGVDLWCKVSPESRNIPMERLATEEFIEVESERPPVRPCTPGYAHQKEVLEGQKLEVYISTINEDQTFWCQPADSQELCKITSAVSEVGNAADARIHPDALLPGTPCVALFADDQLWYRAEVVDKNEDELSVLFVDYGNMSQVGVTDVRAVPPALLEVPPQAFLCELEGFDSSRGRWTDGAADELSTLTADKLLQLTVAAVRTTGGRLKCVVELECEGQAISAAMRAYWEAFTTAEAPDAGASIGSPEPPQQLDSTRAMLELHDKPDVRGASDAACTASPGGYSEERGAEELSASPSEHQVLKLVGTPNRSECSDDPNAEESLLESPEEERDSSEGATAVPEDMLSSDGGIDEASQLSVDLKDDQDTLSQNTMEVAGQDGEEEEASVLHAEEPEDDSDPMDDAAEEEEEEEEDLETGAGDGGEFFTSTHSLDMDPADAPAVVTDERDVASVHPDPMTRPSDANMLSVDLSAVTELQENVLKEGTDSSKQTEPVPSSPTVLMPLCEQETEAGEGSLQEGRTQVKETTQKQEADVAGEEAAPAHPADTQPALLQHPAAARGEEHHCTVPSAETDEDPDDGPCSLAETRPADPEEPSRPEEMSAGTDGLSDGTAEEALPRIAESSNMAAVSEGDVAPLIKDVCERTAPAEESDMVQEESGESPAGSTAGRAGVPLQGEAPRTPSPDTAVESSRPDILPLVRDASLTRHCDPVFQDGSTSEDETFTSEVLPADVEPHICTDVRNSFEELRRFAFEIRLEDVSQDSEQEAEMNADCTSEQTSSPLNKFDDPALSEESSLSAEDSFEAQLSKITHLSLIIYDGAADAELAEQQPEE</sequence>